<evidence type="ECO:0000313" key="2">
    <source>
        <dbReference type="EMBL" id="PSR35498.1"/>
    </source>
</evidence>
<dbReference type="Pfam" id="PF01522">
    <property type="entry name" value="Polysacc_deac_1"/>
    <property type="match status" value="1"/>
</dbReference>
<dbReference type="EMBL" id="PXYW01000001">
    <property type="protein sequence ID" value="PSR35498.1"/>
    <property type="molecule type" value="Genomic_DNA"/>
</dbReference>
<dbReference type="InterPro" id="IPR002509">
    <property type="entry name" value="NODB_dom"/>
</dbReference>
<evidence type="ECO:0000313" key="3">
    <source>
        <dbReference type="Proteomes" id="UP000242972"/>
    </source>
</evidence>
<dbReference type="GO" id="GO:0005975">
    <property type="term" value="P:carbohydrate metabolic process"/>
    <property type="evidence" value="ECO:0007669"/>
    <property type="project" value="InterPro"/>
</dbReference>
<sequence length="253" mass="28131">MRFITVPHQMLRRVAVALAAALLVVLAWHWGKTYGYRTWAATLPLSDRYSLRDVNTTQKVAALTFDISWGTVMPAKVVHLLAADHVAATFFLSGPWAKQNPQLVREMVKDGFEIESHGWAHVNYSELSTPQIEANIMKTNQVLEELTGKRPTLVRPPNGDFNSRTILAARAVGYTTVTWGTDSLDWMNPGVATIISRVVTRIHPGDIVLLHASDTCKQTDLALPTILRQLAAKGYRLVTVNQLLTYGSPNYRG</sequence>
<dbReference type="InterPro" id="IPR050248">
    <property type="entry name" value="Polysacc_deacetylase_ArnD"/>
</dbReference>
<dbReference type="SUPFAM" id="SSF88713">
    <property type="entry name" value="Glycoside hydrolase/deacetylase"/>
    <property type="match status" value="1"/>
</dbReference>
<dbReference type="Proteomes" id="UP000242972">
    <property type="component" value="Unassembled WGS sequence"/>
</dbReference>
<dbReference type="AlphaFoldDB" id="A0A2T2XM40"/>
<dbReference type="PANTHER" id="PTHR10587">
    <property type="entry name" value="GLYCOSYL TRANSFERASE-RELATED"/>
    <property type="match status" value="1"/>
</dbReference>
<gene>
    <name evidence="2" type="primary">pdaB</name>
    <name evidence="2" type="ORF">C7B46_00460</name>
</gene>
<dbReference type="NCBIfam" id="TIGR02764">
    <property type="entry name" value="spore_ybaN_pdaB"/>
    <property type="match status" value="1"/>
</dbReference>
<dbReference type="Gene3D" id="3.20.20.370">
    <property type="entry name" value="Glycoside hydrolase/deacetylase"/>
    <property type="match status" value="1"/>
</dbReference>
<dbReference type="GO" id="GO:0016810">
    <property type="term" value="F:hydrolase activity, acting on carbon-nitrogen (but not peptide) bonds"/>
    <property type="evidence" value="ECO:0007669"/>
    <property type="project" value="InterPro"/>
</dbReference>
<evidence type="ECO:0000259" key="1">
    <source>
        <dbReference type="PROSITE" id="PS51677"/>
    </source>
</evidence>
<dbReference type="InterPro" id="IPR014132">
    <property type="entry name" value="PdaB-like"/>
</dbReference>
<organism evidence="2 3">
    <name type="scientific">Sulfobacillus benefaciens</name>
    <dbReference type="NCBI Taxonomy" id="453960"/>
    <lineage>
        <taxon>Bacteria</taxon>
        <taxon>Bacillati</taxon>
        <taxon>Bacillota</taxon>
        <taxon>Clostridia</taxon>
        <taxon>Eubacteriales</taxon>
        <taxon>Clostridiales Family XVII. Incertae Sedis</taxon>
        <taxon>Sulfobacillus</taxon>
    </lineage>
</organism>
<dbReference type="PANTHER" id="PTHR10587:SF128">
    <property type="entry name" value="POLYSACCHARIDE DEACETYLASE PDAB-RELATED"/>
    <property type="match status" value="1"/>
</dbReference>
<protein>
    <submittedName>
        <fullName evidence="2">Polysaccharide deacetylase family sporulation protein PdaB</fullName>
    </submittedName>
</protein>
<reference evidence="2 3" key="1">
    <citation type="journal article" date="2014" name="BMC Genomics">
        <title>Comparison of environmental and isolate Sulfobacillus genomes reveals diverse carbon, sulfur, nitrogen, and hydrogen metabolisms.</title>
        <authorList>
            <person name="Justice N.B."/>
            <person name="Norman A."/>
            <person name="Brown C.T."/>
            <person name="Singh A."/>
            <person name="Thomas B.C."/>
            <person name="Banfield J.F."/>
        </authorList>
    </citation>
    <scope>NUCLEOTIDE SEQUENCE [LARGE SCALE GENOMIC DNA]</scope>
    <source>
        <strain evidence="2">AMDSBA4</strain>
    </source>
</reference>
<accession>A0A2T2XM40</accession>
<dbReference type="PROSITE" id="PS51677">
    <property type="entry name" value="NODB"/>
    <property type="match status" value="1"/>
</dbReference>
<feature type="domain" description="NodB homology" evidence="1">
    <location>
        <begin position="59"/>
        <end position="238"/>
    </location>
</feature>
<dbReference type="InterPro" id="IPR011330">
    <property type="entry name" value="Glyco_hydro/deAcase_b/a-brl"/>
</dbReference>
<dbReference type="GO" id="GO:0016020">
    <property type="term" value="C:membrane"/>
    <property type="evidence" value="ECO:0007669"/>
    <property type="project" value="TreeGrafter"/>
</dbReference>
<proteinExistence type="predicted"/>
<name>A0A2T2XM40_9FIRM</name>
<comment type="caution">
    <text evidence="2">The sequence shown here is derived from an EMBL/GenBank/DDBJ whole genome shotgun (WGS) entry which is preliminary data.</text>
</comment>